<dbReference type="InterPro" id="IPR000160">
    <property type="entry name" value="GGDEF_dom"/>
</dbReference>
<dbReference type="SMART" id="SM00267">
    <property type="entry name" value="GGDEF"/>
    <property type="match status" value="1"/>
</dbReference>
<dbReference type="OrthoDB" id="9805474at2"/>
<dbReference type="SUPFAM" id="SSF55073">
    <property type="entry name" value="Nucleotide cyclase"/>
    <property type="match status" value="1"/>
</dbReference>
<dbReference type="NCBIfam" id="TIGR00254">
    <property type="entry name" value="GGDEF"/>
    <property type="match status" value="1"/>
</dbReference>
<dbReference type="InterPro" id="IPR035919">
    <property type="entry name" value="EAL_sf"/>
</dbReference>
<dbReference type="PANTHER" id="PTHR33121:SF70">
    <property type="entry name" value="SIGNALING PROTEIN YKOW"/>
    <property type="match status" value="1"/>
</dbReference>
<evidence type="ECO:0000259" key="1">
    <source>
        <dbReference type="PROSITE" id="PS50883"/>
    </source>
</evidence>
<dbReference type="InterPro" id="IPR050706">
    <property type="entry name" value="Cyclic-di-GMP_PDE-like"/>
</dbReference>
<dbReference type="Gene3D" id="3.20.20.450">
    <property type="entry name" value="EAL domain"/>
    <property type="match status" value="1"/>
</dbReference>
<dbReference type="CDD" id="cd01948">
    <property type="entry name" value="EAL"/>
    <property type="match status" value="1"/>
</dbReference>
<dbReference type="PROSITE" id="PS50883">
    <property type="entry name" value="EAL"/>
    <property type="match status" value="1"/>
</dbReference>
<dbReference type="Pfam" id="PF00990">
    <property type="entry name" value="GGDEF"/>
    <property type="match status" value="1"/>
</dbReference>
<gene>
    <name evidence="3" type="primary">cph2_1</name>
    <name evidence="3" type="ORF">ERS852502_02391</name>
</gene>
<dbReference type="SUPFAM" id="SSF141868">
    <property type="entry name" value="EAL domain-like"/>
    <property type="match status" value="1"/>
</dbReference>
<dbReference type="PROSITE" id="PS50887">
    <property type="entry name" value="GGDEF"/>
    <property type="match status" value="1"/>
</dbReference>
<dbReference type="PANTHER" id="PTHR33121">
    <property type="entry name" value="CYCLIC DI-GMP PHOSPHODIESTERASE PDEF"/>
    <property type="match status" value="1"/>
</dbReference>
<feature type="domain" description="GGDEF" evidence="2">
    <location>
        <begin position="162"/>
        <end position="286"/>
    </location>
</feature>
<dbReference type="RefSeq" id="WP_055173083.1">
    <property type="nucleotide sequence ID" value="NZ_CZBX01000011.1"/>
</dbReference>
<dbReference type="InterPro" id="IPR001633">
    <property type="entry name" value="EAL_dom"/>
</dbReference>
<dbReference type="AlphaFoldDB" id="A0A174ZZZ0"/>
<accession>A0A174ZZZ0</accession>
<dbReference type="GO" id="GO:0071111">
    <property type="term" value="F:cyclic-guanylate-specific phosphodiesterase activity"/>
    <property type="evidence" value="ECO:0007669"/>
    <property type="project" value="InterPro"/>
</dbReference>
<organism evidence="3 4">
    <name type="scientific">[Ruminococcus] torques</name>
    <dbReference type="NCBI Taxonomy" id="33039"/>
    <lineage>
        <taxon>Bacteria</taxon>
        <taxon>Bacillati</taxon>
        <taxon>Bacillota</taxon>
        <taxon>Clostridia</taxon>
        <taxon>Lachnospirales</taxon>
        <taxon>Lachnospiraceae</taxon>
        <taxon>Mediterraneibacter</taxon>
    </lineage>
</organism>
<sequence length="539" mass="61728">MSDRKKPRSLSEIVNDVLRAVRDYYDSEYVYYIEKEYGDIETIFEWCAENVPWQRDKIKMLPEEQQPKWMKQEITNSTEADYSVSLQLDENTVAILAAVGVHRGGCDVGLLRTVIPYIPQAITLHKLQKQQEYLSYHDNLTGVLNRNSFVAYLDHVETEELKTLGALSVDINGLKNFNKEFGRDYGDEVVTRVGEVLSEYFHNGNVYRMTGDEYLVLVENASYEDFTQQVHGAYTKLENISLGLVSVGYAWGKVDIDVNGLVISAENMMREEKKKYYKNLRKGHHEPIIKKDLLEDIEQKNFIVCLVPKIDVQTGEIAGAEAIVRYHHKDLGIMDPGRYINLLEETRLSHYLDLYIFEQVCQILHKWETEGIQMVPISVNFAGETLRQENIADQMSALIEKYQVLCEYLEVEVSESYTDTNQEMLAASCSKIRKANVRVVLDHFGAKNSSFSILSIMDFDGLKLDESLITNLVGNRRSRVVAKAVIDICHQLGCSVLAESVETQDQLNVLQELGCDYAQGTLFNKPIKVETFEVRYLKE</sequence>
<evidence type="ECO:0000313" key="4">
    <source>
        <dbReference type="Proteomes" id="UP000078383"/>
    </source>
</evidence>
<name>A0A174ZZZ0_9FIRM</name>
<evidence type="ECO:0000313" key="3">
    <source>
        <dbReference type="EMBL" id="CUQ91297.1"/>
    </source>
</evidence>
<dbReference type="Gene3D" id="3.30.70.270">
    <property type="match status" value="1"/>
</dbReference>
<feature type="domain" description="EAL" evidence="1">
    <location>
        <begin position="286"/>
        <end position="539"/>
    </location>
</feature>
<dbReference type="InterPro" id="IPR029787">
    <property type="entry name" value="Nucleotide_cyclase"/>
</dbReference>
<proteinExistence type="predicted"/>
<dbReference type="InterPro" id="IPR043128">
    <property type="entry name" value="Rev_trsase/Diguanyl_cyclase"/>
</dbReference>
<protein>
    <submittedName>
        <fullName evidence="3">Bacteriophytochrome cph2</fullName>
    </submittedName>
</protein>
<dbReference type="Pfam" id="PF00563">
    <property type="entry name" value="EAL"/>
    <property type="match status" value="1"/>
</dbReference>
<dbReference type="EMBL" id="CZBX01000011">
    <property type="protein sequence ID" value="CUQ91297.1"/>
    <property type="molecule type" value="Genomic_DNA"/>
</dbReference>
<dbReference type="SMART" id="SM00052">
    <property type="entry name" value="EAL"/>
    <property type="match status" value="1"/>
</dbReference>
<dbReference type="Proteomes" id="UP000078383">
    <property type="component" value="Unassembled WGS sequence"/>
</dbReference>
<evidence type="ECO:0000259" key="2">
    <source>
        <dbReference type="PROSITE" id="PS50887"/>
    </source>
</evidence>
<reference evidence="3 4" key="1">
    <citation type="submission" date="2015-09" db="EMBL/GenBank/DDBJ databases">
        <authorList>
            <consortium name="Pathogen Informatics"/>
        </authorList>
    </citation>
    <scope>NUCLEOTIDE SEQUENCE [LARGE SCALE GENOMIC DNA]</scope>
    <source>
        <strain evidence="3 4">2789STDY5834889</strain>
    </source>
</reference>